<reference evidence="7 8" key="1">
    <citation type="journal article" date="2015" name="Proc. Natl. Acad. Sci. U.S.A.">
        <title>Expanded metabolic versatility of ubiquitous nitrite-oxidizing bacteria from the genus Nitrospira.</title>
        <authorList>
            <person name="Koch H."/>
            <person name="Lucker S."/>
            <person name="Albertsen M."/>
            <person name="Kitzinger K."/>
            <person name="Herbold C."/>
            <person name="Spieck E."/>
            <person name="Nielsen P.H."/>
            <person name="Wagner M."/>
            <person name="Daims H."/>
        </authorList>
    </citation>
    <scope>NUCLEOTIDE SEQUENCE [LARGE SCALE GENOMIC DNA]</scope>
    <source>
        <strain evidence="7 8">NSP M-1</strain>
    </source>
</reference>
<evidence type="ECO:0000256" key="3">
    <source>
        <dbReference type="ARBA" id="ARBA00023235"/>
    </source>
</evidence>
<dbReference type="KEGG" id="nmv:NITMOv2_0475"/>
<gene>
    <name evidence="4 7" type="primary">truD</name>
    <name evidence="7" type="ORF">NITMOv2_0475</name>
</gene>
<evidence type="ECO:0000256" key="4">
    <source>
        <dbReference type="HAMAP-Rule" id="MF_01082"/>
    </source>
</evidence>
<dbReference type="InterPro" id="IPR011760">
    <property type="entry name" value="PsdUridine_synth_TruD_insert"/>
</dbReference>
<accession>A0A0K2G7H7</accession>
<dbReference type="InterPro" id="IPR042214">
    <property type="entry name" value="TruD_catalytic"/>
</dbReference>
<name>A0A0K2G7H7_NITMO</name>
<comment type="catalytic activity">
    <reaction evidence="4">
        <text>uridine(13) in tRNA = pseudouridine(13) in tRNA</text>
        <dbReference type="Rhea" id="RHEA:42540"/>
        <dbReference type="Rhea" id="RHEA-COMP:10105"/>
        <dbReference type="Rhea" id="RHEA-COMP:10106"/>
        <dbReference type="ChEBI" id="CHEBI:65314"/>
        <dbReference type="ChEBI" id="CHEBI:65315"/>
        <dbReference type="EC" id="5.4.99.27"/>
    </reaction>
</comment>
<keyword evidence="3 4" id="KW-0413">Isomerase</keyword>
<organism evidence="7 8">
    <name type="scientific">Nitrospira moscoviensis</name>
    <dbReference type="NCBI Taxonomy" id="42253"/>
    <lineage>
        <taxon>Bacteria</taxon>
        <taxon>Pseudomonadati</taxon>
        <taxon>Nitrospirota</taxon>
        <taxon>Nitrospiria</taxon>
        <taxon>Nitrospirales</taxon>
        <taxon>Nitrospiraceae</taxon>
        <taxon>Nitrospira</taxon>
    </lineage>
</organism>
<proteinExistence type="inferred from homology"/>
<keyword evidence="8" id="KW-1185">Reference proteome</keyword>
<dbReference type="InterPro" id="IPR020119">
    <property type="entry name" value="PsdUridine_synth_TruD_CS"/>
</dbReference>
<sequence>MNPASQQERHGDGAVTDRPEPFLTASIPGIGGRIRTAPEDFQVEERPLYLPCGEGEHLYGKITKRNLSTPDLVRRLSSVLGVKAQSIGVAGLKDARAVTTQMISFQGVVPERLAGLKPDEQVLQIEILGRHRNRLRTGHHAGNRFRIVIREVAGHAAESVPTVLDALRRRGVPNYFGPQRQGKGGDNYALGAALLNDPRRRAKMSRNRRMWFLNAYQSFLFNRIVAKRIESIDRLYAGDWAMKLENGACFQVQDPEQEQPRADRFEISPTGILFGSRVSWAAGEPGRIEEAVVAEAGTTREALIAAAKACGFRGERRALRVPLADLDWSLEGSALTLSFALPPGAYATSVLREVMKADLGPS</sequence>
<dbReference type="SUPFAM" id="SSF55120">
    <property type="entry name" value="Pseudouridine synthase"/>
    <property type="match status" value="1"/>
</dbReference>
<dbReference type="EMBL" id="CP011801">
    <property type="protein sequence ID" value="ALA56911.1"/>
    <property type="molecule type" value="Genomic_DNA"/>
</dbReference>
<dbReference type="PROSITE" id="PS50984">
    <property type="entry name" value="TRUD"/>
    <property type="match status" value="1"/>
</dbReference>
<dbReference type="Gene3D" id="3.30.2340.10">
    <property type="entry name" value="TruD, insertion domain"/>
    <property type="match status" value="1"/>
</dbReference>
<dbReference type="PATRIC" id="fig|42253.5.peg.468"/>
<dbReference type="AlphaFoldDB" id="A0A0K2G7H7"/>
<keyword evidence="2 4" id="KW-0819">tRNA processing</keyword>
<dbReference type="GO" id="GO:0160150">
    <property type="term" value="F:tRNA pseudouridine(13) synthase activity"/>
    <property type="evidence" value="ECO:0007669"/>
    <property type="project" value="UniProtKB-EC"/>
</dbReference>
<dbReference type="GO" id="GO:0003723">
    <property type="term" value="F:RNA binding"/>
    <property type="evidence" value="ECO:0007669"/>
    <property type="project" value="InterPro"/>
</dbReference>
<protein>
    <recommendedName>
        <fullName evidence="4">tRNA pseudouridine synthase D</fullName>
        <ecNumber evidence="4">5.4.99.27</ecNumber>
    </recommendedName>
    <alternativeName>
        <fullName evidence="4">tRNA pseudouridine(13) synthase</fullName>
    </alternativeName>
    <alternativeName>
        <fullName evidence="4">tRNA pseudouridylate synthase D</fullName>
    </alternativeName>
    <alternativeName>
        <fullName evidence="4">tRNA-uridine isomerase D</fullName>
    </alternativeName>
</protein>
<dbReference type="STRING" id="42253.NITMOv2_0475"/>
<comment type="similarity">
    <text evidence="1 4">Belongs to the pseudouridine synthase TruD family.</text>
</comment>
<dbReference type="EC" id="5.4.99.27" evidence="4"/>
<dbReference type="HAMAP" id="MF_01082">
    <property type="entry name" value="TruD"/>
    <property type="match status" value="1"/>
</dbReference>
<dbReference type="GO" id="GO:0031119">
    <property type="term" value="P:tRNA pseudouridine synthesis"/>
    <property type="evidence" value="ECO:0007669"/>
    <property type="project" value="UniProtKB-UniRule"/>
</dbReference>
<dbReference type="InterPro" id="IPR001656">
    <property type="entry name" value="PsdUridine_synth_TruD"/>
</dbReference>
<dbReference type="PROSITE" id="PS01268">
    <property type="entry name" value="UPF0024"/>
    <property type="match status" value="1"/>
</dbReference>
<dbReference type="InterPro" id="IPR050170">
    <property type="entry name" value="TruD_pseudoU_synthase"/>
</dbReference>
<evidence type="ECO:0000256" key="2">
    <source>
        <dbReference type="ARBA" id="ARBA00022694"/>
    </source>
</evidence>
<evidence type="ECO:0000256" key="5">
    <source>
        <dbReference type="SAM" id="MobiDB-lite"/>
    </source>
</evidence>
<feature type="compositionally biased region" description="Basic and acidic residues" evidence="5">
    <location>
        <begin position="7"/>
        <end position="20"/>
    </location>
</feature>
<evidence type="ECO:0000313" key="8">
    <source>
        <dbReference type="Proteomes" id="UP000069205"/>
    </source>
</evidence>
<dbReference type="Pfam" id="PF01142">
    <property type="entry name" value="TruD"/>
    <property type="match status" value="2"/>
</dbReference>
<feature type="region of interest" description="Disordered" evidence="5">
    <location>
        <begin position="1"/>
        <end position="29"/>
    </location>
</feature>
<evidence type="ECO:0000313" key="7">
    <source>
        <dbReference type="EMBL" id="ALA56911.1"/>
    </source>
</evidence>
<dbReference type="InterPro" id="IPR043165">
    <property type="entry name" value="TruD_insert_sf"/>
</dbReference>
<dbReference type="Proteomes" id="UP000069205">
    <property type="component" value="Chromosome"/>
</dbReference>
<comment type="function">
    <text evidence="4">Responsible for synthesis of pseudouridine from uracil-13 in transfer RNAs.</text>
</comment>
<feature type="domain" description="TRUD" evidence="6">
    <location>
        <begin position="171"/>
        <end position="321"/>
    </location>
</feature>
<dbReference type="InterPro" id="IPR020103">
    <property type="entry name" value="PsdUridine_synth_cat_dom_sf"/>
</dbReference>
<dbReference type="PANTHER" id="PTHR47811:SF1">
    <property type="entry name" value="TRNA PSEUDOURIDINE SYNTHASE D"/>
    <property type="match status" value="1"/>
</dbReference>
<dbReference type="GO" id="GO:0005829">
    <property type="term" value="C:cytosol"/>
    <property type="evidence" value="ECO:0007669"/>
    <property type="project" value="TreeGrafter"/>
</dbReference>
<dbReference type="PANTHER" id="PTHR47811">
    <property type="entry name" value="TRNA PSEUDOURIDINE SYNTHASE D"/>
    <property type="match status" value="1"/>
</dbReference>
<evidence type="ECO:0000256" key="1">
    <source>
        <dbReference type="ARBA" id="ARBA00007953"/>
    </source>
</evidence>
<evidence type="ECO:0000259" key="6">
    <source>
        <dbReference type="PROSITE" id="PS50984"/>
    </source>
</evidence>
<dbReference type="Gene3D" id="3.30.2350.20">
    <property type="entry name" value="TruD, catalytic domain"/>
    <property type="match status" value="1"/>
</dbReference>
<feature type="active site" description="Nucleophile" evidence="4">
    <location>
        <position position="94"/>
    </location>
</feature>